<dbReference type="Proteomes" id="UP001382904">
    <property type="component" value="Unassembled WGS sequence"/>
</dbReference>
<dbReference type="EMBL" id="JBBKAM010000002">
    <property type="protein sequence ID" value="MEJ8640572.1"/>
    <property type="molecule type" value="Genomic_DNA"/>
</dbReference>
<reference evidence="1 2" key="1">
    <citation type="submission" date="2024-03" db="EMBL/GenBank/DDBJ databases">
        <title>Novel Streptomyces species of biotechnological and ecological value are a feature of Machair soil.</title>
        <authorList>
            <person name="Prole J.R."/>
            <person name="Goodfellow M."/>
            <person name="Allenby N."/>
            <person name="Ward A.C."/>
        </authorList>
    </citation>
    <scope>NUCLEOTIDE SEQUENCE [LARGE SCALE GENOMIC DNA]</scope>
    <source>
        <strain evidence="1 2">MS1.HAVA.3</strain>
    </source>
</reference>
<keyword evidence="2" id="KW-1185">Reference proteome</keyword>
<name>A0ABU8TY76_9ACTN</name>
<evidence type="ECO:0000313" key="1">
    <source>
        <dbReference type="EMBL" id="MEJ8640572.1"/>
    </source>
</evidence>
<proteinExistence type="predicted"/>
<accession>A0ABU8TY76</accession>
<evidence type="ECO:0000313" key="2">
    <source>
        <dbReference type="Proteomes" id="UP001382904"/>
    </source>
</evidence>
<comment type="caution">
    <text evidence="1">The sequence shown here is derived from an EMBL/GenBank/DDBJ whole genome shotgun (WGS) entry which is preliminary data.</text>
</comment>
<sequence length="58" mass="6124">MTMTDAGSTGPAEVIDRIVTRVGVCVTDLSAAGTEPYPHVSETPVLRQIDRLRAAQGL</sequence>
<organism evidence="1 2">
    <name type="scientific">Streptomyces caledonius</name>
    <dbReference type="NCBI Taxonomy" id="3134107"/>
    <lineage>
        <taxon>Bacteria</taxon>
        <taxon>Bacillati</taxon>
        <taxon>Actinomycetota</taxon>
        <taxon>Actinomycetes</taxon>
        <taxon>Kitasatosporales</taxon>
        <taxon>Streptomycetaceae</taxon>
        <taxon>Streptomyces</taxon>
    </lineage>
</organism>
<gene>
    <name evidence="1" type="ORF">WKI68_02245</name>
</gene>
<protein>
    <submittedName>
        <fullName evidence="1">Uncharacterized protein</fullName>
    </submittedName>
</protein>